<name>A0ABT4XVU7_9RHOB</name>
<dbReference type="EMBL" id="JAQIOY010000007">
    <property type="protein sequence ID" value="MDA7426084.1"/>
    <property type="molecule type" value="Genomic_DNA"/>
</dbReference>
<protein>
    <submittedName>
        <fullName evidence="1">Sarcosine oxidase subunit gamma</fullName>
    </submittedName>
</protein>
<accession>A0ABT4XVU7</accession>
<evidence type="ECO:0000313" key="1">
    <source>
        <dbReference type="EMBL" id="MDA7426084.1"/>
    </source>
</evidence>
<gene>
    <name evidence="1" type="ORF">PFY00_15220</name>
</gene>
<dbReference type="InterPro" id="IPR027266">
    <property type="entry name" value="TrmE/GcvT-like"/>
</dbReference>
<evidence type="ECO:0000313" key="2">
    <source>
        <dbReference type="Proteomes" id="UP001210720"/>
    </source>
</evidence>
<keyword evidence="2" id="KW-1185">Reference proteome</keyword>
<dbReference type="SUPFAM" id="SSF103025">
    <property type="entry name" value="Folate-binding domain"/>
    <property type="match status" value="1"/>
</dbReference>
<sequence>MAELIAQSPCRDLLPVTHGTVTLSEVDPGNITSLSPFKGKAATLSDALNSAYGLRFPAPGRSTGKEGVRCLWTGRQQAFLLGPEPVDSLKASAALTDQSDAWTVVSLEGADAEDVLARLVPIDLRAGVFKRGHTARTLCQHMTASITRTGANRFQIMVFRSMAATLCHELGEAMHMVAARAGRP</sequence>
<proteinExistence type="predicted"/>
<dbReference type="Gene3D" id="3.30.70.1520">
    <property type="entry name" value="Heterotetrameric sarcosine oxidase"/>
    <property type="match status" value="1"/>
</dbReference>
<comment type="caution">
    <text evidence="1">The sequence shown here is derived from an EMBL/GenBank/DDBJ whole genome shotgun (WGS) entry which is preliminary data.</text>
</comment>
<dbReference type="Gene3D" id="3.30.1360.120">
    <property type="entry name" value="Probable tRNA modification gtpase trme, domain 1"/>
    <property type="match status" value="1"/>
</dbReference>
<reference evidence="1 2" key="1">
    <citation type="submission" date="2023-01" db="EMBL/GenBank/DDBJ databases">
        <title>Thalassococcus onchidii sp. nov., isolated from a marine invertebrate from the South China Sea.</title>
        <authorList>
            <person name="Xu S."/>
            <person name="Liu Z."/>
            <person name="Xu Y."/>
        </authorList>
    </citation>
    <scope>NUCLEOTIDE SEQUENCE [LARGE SCALE GENOMIC DNA]</scope>
    <source>
        <strain evidence="1 2">KCTC 32084</strain>
    </source>
</reference>
<dbReference type="RefSeq" id="WP_271433440.1">
    <property type="nucleotide sequence ID" value="NZ_JAQIOY010000007.1"/>
</dbReference>
<dbReference type="Proteomes" id="UP001210720">
    <property type="component" value="Unassembled WGS sequence"/>
</dbReference>
<organism evidence="1 2">
    <name type="scientific">Thalassococcus lentus</name>
    <dbReference type="NCBI Taxonomy" id="1210524"/>
    <lineage>
        <taxon>Bacteria</taxon>
        <taxon>Pseudomonadati</taxon>
        <taxon>Pseudomonadota</taxon>
        <taxon>Alphaproteobacteria</taxon>
        <taxon>Rhodobacterales</taxon>
        <taxon>Roseobacteraceae</taxon>
        <taxon>Thalassococcus</taxon>
    </lineage>
</organism>